<keyword evidence="3" id="KW-1185">Reference proteome</keyword>
<organism evidence="2 3">
    <name type="scientific">Fulvivirga sediminis</name>
    <dbReference type="NCBI Taxonomy" id="2803949"/>
    <lineage>
        <taxon>Bacteria</taxon>
        <taxon>Pseudomonadati</taxon>
        <taxon>Bacteroidota</taxon>
        <taxon>Cytophagia</taxon>
        <taxon>Cytophagales</taxon>
        <taxon>Fulvivirgaceae</taxon>
        <taxon>Fulvivirga</taxon>
    </lineage>
</organism>
<feature type="chain" id="PRO_5037163616" evidence="1">
    <location>
        <begin position="25"/>
        <end position="256"/>
    </location>
</feature>
<evidence type="ECO:0000313" key="2">
    <source>
        <dbReference type="EMBL" id="MBL3655114.1"/>
    </source>
</evidence>
<reference evidence="2" key="1">
    <citation type="submission" date="2021-01" db="EMBL/GenBank/DDBJ databases">
        <title>Fulvivirga kasyanovii gen. nov., sp nov., a novel member of the phylum Bacteroidetes isolated from seawater in a mussel farm.</title>
        <authorList>
            <person name="Zhao L.-H."/>
            <person name="Wang Z.-J."/>
        </authorList>
    </citation>
    <scope>NUCLEOTIDE SEQUENCE</scope>
    <source>
        <strain evidence="2">2943</strain>
    </source>
</reference>
<dbReference type="RefSeq" id="WP_202242304.1">
    <property type="nucleotide sequence ID" value="NZ_JAESIY010000001.1"/>
</dbReference>
<evidence type="ECO:0000313" key="3">
    <source>
        <dbReference type="Proteomes" id="UP000659388"/>
    </source>
</evidence>
<protein>
    <submittedName>
        <fullName evidence="2">Uncharacterized protein</fullName>
    </submittedName>
</protein>
<accession>A0A937F6F0</accession>
<name>A0A937F6F0_9BACT</name>
<proteinExistence type="predicted"/>
<comment type="caution">
    <text evidence="2">The sequence shown here is derived from an EMBL/GenBank/DDBJ whole genome shotgun (WGS) entry which is preliminary data.</text>
</comment>
<keyword evidence="1" id="KW-0732">Signal</keyword>
<dbReference type="EMBL" id="JAESIY010000001">
    <property type="protein sequence ID" value="MBL3655114.1"/>
    <property type="molecule type" value="Genomic_DNA"/>
</dbReference>
<sequence>MINLNLKNGIVLLLVSLMSSVCLGQTGQATSVPYYIDLNNSDPSKVYQIIDGECHIKYFDKEGKDDFLNVTVFNWKHEKVANYSFGKTYGLNHYLVKMDWLVPNQIYFIEAIAEGGQSFQMVIQGTEKLKLPLPHAEIIVNPLALSCEPEADSSVEYYVDISGGRSPYEAQWYVMDEHMVKLLYQPRKEIINEEGKGMMVVVDKSPSYHVLLKLTDACGNELKRMVSISCGEKDKVFHSIFVEPVALPNAITTHIR</sequence>
<dbReference type="AlphaFoldDB" id="A0A937F6F0"/>
<evidence type="ECO:0000256" key="1">
    <source>
        <dbReference type="SAM" id="SignalP"/>
    </source>
</evidence>
<feature type="signal peptide" evidence="1">
    <location>
        <begin position="1"/>
        <end position="24"/>
    </location>
</feature>
<gene>
    <name evidence="2" type="ORF">JL102_03170</name>
</gene>
<dbReference type="Proteomes" id="UP000659388">
    <property type="component" value="Unassembled WGS sequence"/>
</dbReference>